<evidence type="ECO:0000313" key="8">
    <source>
        <dbReference type="EMBL" id="CDH53790.1"/>
    </source>
</evidence>
<name>A0A068RVN4_9FUNG</name>
<comment type="subcellular location">
    <subcellularLocation>
        <location evidence="1">Mitochondrion</location>
    </subcellularLocation>
</comment>
<dbReference type="NCBIfam" id="NF003661">
    <property type="entry name" value="PRK05291.1-3"/>
    <property type="match status" value="1"/>
</dbReference>
<dbReference type="FunFam" id="3.30.1360.120:FF:000007">
    <property type="entry name" value="tRNA modification GTPase GTPBP3, mitochondrial"/>
    <property type="match status" value="1"/>
</dbReference>
<proteinExistence type="inferred from homology"/>
<dbReference type="HAMAP" id="MF_00379">
    <property type="entry name" value="GTPase_MnmE"/>
    <property type="match status" value="1"/>
</dbReference>
<feature type="domain" description="TrmE-type G" evidence="7">
    <location>
        <begin position="221"/>
        <end position="380"/>
    </location>
</feature>
<evidence type="ECO:0000313" key="9">
    <source>
        <dbReference type="Proteomes" id="UP000027586"/>
    </source>
</evidence>
<comment type="caution">
    <text evidence="8">The sequence shown here is derived from an EMBL/GenBank/DDBJ whole genome shotgun (WGS) entry which is preliminary data.</text>
</comment>
<dbReference type="InterPro" id="IPR025867">
    <property type="entry name" value="MnmE_helical"/>
</dbReference>
<dbReference type="InterPro" id="IPR018948">
    <property type="entry name" value="GTP-bd_TrmE_N"/>
</dbReference>
<dbReference type="PROSITE" id="PS51709">
    <property type="entry name" value="G_TRME"/>
    <property type="match status" value="1"/>
</dbReference>
<keyword evidence="9" id="KW-1185">Reference proteome</keyword>
<dbReference type="SMART" id="SM00382">
    <property type="entry name" value="AAA"/>
    <property type="match status" value="1"/>
</dbReference>
<dbReference type="GO" id="GO:0005525">
    <property type="term" value="F:GTP binding"/>
    <property type="evidence" value="ECO:0007669"/>
    <property type="project" value="UniProtKB-KW"/>
</dbReference>
<evidence type="ECO:0000256" key="6">
    <source>
        <dbReference type="RuleBase" id="RU003313"/>
    </source>
</evidence>
<organism evidence="8 9">
    <name type="scientific">Lichtheimia corymbifera JMRC:FSU:9682</name>
    <dbReference type="NCBI Taxonomy" id="1263082"/>
    <lineage>
        <taxon>Eukaryota</taxon>
        <taxon>Fungi</taxon>
        <taxon>Fungi incertae sedis</taxon>
        <taxon>Mucoromycota</taxon>
        <taxon>Mucoromycotina</taxon>
        <taxon>Mucoromycetes</taxon>
        <taxon>Mucorales</taxon>
        <taxon>Lichtheimiaceae</taxon>
        <taxon>Lichtheimia</taxon>
    </lineage>
</organism>
<dbReference type="InterPro" id="IPR006073">
    <property type="entry name" value="GTP-bd"/>
</dbReference>
<reference evidence="8" key="1">
    <citation type="submission" date="2013-08" db="EMBL/GenBank/DDBJ databases">
        <title>Gene expansion shapes genome architecture in the human pathogen Lichtheimia corymbifera: an evolutionary genomics analysis in the ancient terrestrial Mucorales (Mucoromycotina).</title>
        <authorList>
            <person name="Schwartze V.U."/>
            <person name="Winter S."/>
            <person name="Shelest E."/>
            <person name="Marcet-Houben M."/>
            <person name="Horn F."/>
            <person name="Wehner S."/>
            <person name="Hoffmann K."/>
            <person name="Riege K."/>
            <person name="Sammeth M."/>
            <person name="Nowrousian M."/>
            <person name="Valiante V."/>
            <person name="Linde J."/>
            <person name="Jacobsen I.D."/>
            <person name="Marz M."/>
            <person name="Brakhage A.A."/>
            <person name="Gabaldon T."/>
            <person name="Bocker S."/>
            <person name="Voigt K."/>
        </authorList>
    </citation>
    <scope>NUCLEOTIDE SEQUENCE [LARGE SCALE GENOMIC DNA]</scope>
    <source>
        <strain evidence="8">FSU 9682</strain>
    </source>
</reference>
<dbReference type="PANTHER" id="PTHR42714">
    <property type="entry name" value="TRNA MODIFICATION GTPASE GTPBP3"/>
    <property type="match status" value="1"/>
</dbReference>
<dbReference type="InterPro" id="IPR031168">
    <property type="entry name" value="G_TrmE"/>
</dbReference>
<dbReference type="InterPro" id="IPR027417">
    <property type="entry name" value="P-loop_NTPase"/>
</dbReference>
<dbReference type="InterPro" id="IPR027266">
    <property type="entry name" value="TrmE/GcvT-like"/>
</dbReference>
<dbReference type="EMBL" id="CBTN010000019">
    <property type="protein sequence ID" value="CDH53790.1"/>
    <property type="molecule type" value="Genomic_DNA"/>
</dbReference>
<dbReference type="SUPFAM" id="SSF116878">
    <property type="entry name" value="TrmE connector domain"/>
    <property type="match status" value="1"/>
</dbReference>
<dbReference type="Proteomes" id="UP000027586">
    <property type="component" value="Unassembled WGS sequence"/>
</dbReference>
<dbReference type="CDD" id="cd14858">
    <property type="entry name" value="TrmE_N"/>
    <property type="match status" value="1"/>
</dbReference>
<keyword evidence="5 6" id="KW-0342">GTP-binding</keyword>
<dbReference type="GO" id="GO:0003924">
    <property type="term" value="F:GTPase activity"/>
    <property type="evidence" value="ECO:0007669"/>
    <property type="project" value="InterPro"/>
</dbReference>
<dbReference type="Pfam" id="PF10396">
    <property type="entry name" value="TrmE_N"/>
    <property type="match status" value="1"/>
</dbReference>
<dbReference type="CDD" id="cd04164">
    <property type="entry name" value="trmE"/>
    <property type="match status" value="1"/>
</dbReference>
<dbReference type="PANTHER" id="PTHR42714:SF2">
    <property type="entry name" value="TRNA MODIFICATION GTPASE GTPBP3, MITOCHONDRIAL"/>
    <property type="match status" value="1"/>
</dbReference>
<dbReference type="SUPFAM" id="SSF52540">
    <property type="entry name" value="P-loop containing nucleoside triphosphate hydrolases"/>
    <property type="match status" value="1"/>
</dbReference>
<dbReference type="GO" id="GO:0005743">
    <property type="term" value="C:mitochondrial inner membrane"/>
    <property type="evidence" value="ECO:0007669"/>
    <property type="project" value="EnsemblFungi"/>
</dbReference>
<gene>
    <name evidence="8" type="ORF">LCOR_05105.1</name>
</gene>
<evidence type="ECO:0000259" key="7">
    <source>
        <dbReference type="PROSITE" id="PS51709"/>
    </source>
</evidence>
<dbReference type="STRING" id="1263082.A0A068RVN4"/>
<dbReference type="Pfam" id="PF12631">
    <property type="entry name" value="MnmE_helical"/>
    <property type="match status" value="1"/>
</dbReference>
<dbReference type="OrthoDB" id="188276at2759"/>
<dbReference type="NCBIfam" id="TIGR00231">
    <property type="entry name" value="small_GTP"/>
    <property type="match status" value="1"/>
</dbReference>
<dbReference type="InterPro" id="IPR004520">
    <property type="entry name" value="GTPase_MnmE"/>
</dbReference>
<evidence type="ECO:0000256" key="3">
    <source>
        <dbReference type="ARBA" id="ARBA00022694"/>
    </source>
</evidence>
<keyword evidence="4 6" id="KW-0547">Nucleotide-binding</keyword>
<comment type="similarity">
    <text evidence="2 6">Belongs to the TRAFAC class TrmE-Era-EngA-EngB-Septin-like GTPase superfamily. TrmE GTPase family.</text>
</comment>
<protein>
    <submittedName>
        <fullName evidence="8">Trna modification gtpase</fullName>
    </submittedName>
</protein>
<evidence type="ECO:0000256" key="5">
    <source>
        <dbReference type="ARBA" id="ARBA00023134"/>
    </source>
</evidence>
<dbReference type="AlphaFoldDB" id="A0A068RVN4"/>
<keyword evidence="3 6" id="KW-0819">tRNA processing</keyword>
<dbReference type="VEuPathDB" id="FungiDB:LCOR_05105.1"/>
<dbReference type="InterPro" id="IPR003593">
    <property type="entry name" value="AAA+_ATPase"/>
</dbReference>
<dbReference type="Gene3D" id="3.40.50.300">
    <property type="entry name" value="P-loop containing nucleotide triphosphate hydrolases"/>
    <property type="match status" value="1"/>
</dbReference>
<dbReference type="InterPro" id="IPR027368">
    <property type="entry name" value="MnmE_dom2"/>
</dbReference>
<dbReference type="InterPro" id="IPR005225">
    <property type="entry name" value="Small_GTP-bd"/>
</dbReference>
<dbReference type="Pfam" id="PF01926">
    <property type="entry name" value="MMR_HSR1"/>
    <property type="match status" value="1"/>
</dbReference>
<evidence type="ECO:0000256" key="1">
    <source>
        <dbReference type="ARBA" id="ARBA00004173"/>
    </source>
</evidence>
<dbReference type="Gene3D" id="1.20.120.430">
    <property type="entry name" value="tRNA modification GTPase MnmE domain 2"/>
    <property type="match status" value="1"/>
</dbReference>
<dbReference type="Gene3D" id="3.30.1360.120">
    <property type="entry name" value="Probable tRNA modification gtpase trme, domain 1"/>
    <property type="match status" value="1"/>
</dbReference>
<evidence type="ECO:0000256" key="4">
    <source>
        <dbReference type="ARBA" id="ARBA00022741"/>
    </source>
</evidence>
<accession>A0A068RVN4</accession>
<dbReference type="NCBIfam" id="TIGR00450">
    <property type="entry name" value="mnmE_trmE_thdF"/>
    <property type="match status" value="1"/>
</dbReference>
<sequence length="458" mass="50320">MLRQTIYALSSAPGKAGVAVVRVSGPRAKQALTSCTAGNARSSWRPRQAYFRSIQHPQTRAPLDRGLVLWFPGPHSFTGEDIVELHVHGGNAVVRSVLDALGELPDFRPAEQGEFAKRAFDNDKLDLTELEGLADLLNAETEAQRQLALRQAEGGLRVPYERWREQIIHCMAIMEAVIDFGEDEQIDEGATDTAVQNVIDMRNAILKHLDDKRVGEIVRNGVKVTIVGPPNAGKSTLLNMLAKREAAIVSDIPGTTRDVVEVTLNLGGYPVVISDTAGLRESTDVIEKEGMKRALSRLDQADIKICLIPLTDWDRLDQIVHDVVDKNTFVILTKQDLTDGSMVEKARNQVAQKARGVWALSCRTGQGVDPFLNDMIGLLKTTFDDAISSPALITQARHRRHLQDCVEALDQFLATPSEEIVLAAEELRQAANALGRITGRVDVEDVLDALFSQFCIGK</sequence>
<evidence type="ECO:0000256" key="2">
    <source>
        <dbReference type="ARBA" id="ARBA00011043"/>
    </source>
</evidence>
<dbReference type="GO" id="GO:0070899">
    <property type="term" value="P:mitochondrial tRNA wobble uridine modification"/>
    <property type="evidence" value="ECO:0007669"/>
    <property type="project" value="EnsemblFungi"/>
</dbReference>
<dbReference type="GO" id="GO:0030488">
    <property type="term" value="P:tRNA methylation"/>
    <property type="evidence" value="ECO:0007669"/>
    <property type="project" value="TreeGrafter"/>
</dbReference>